<evidence type="ECO:0000256" key="3">
    <source>
        <dbReference type="ARBA" id="ARBA00022833"/>
    </source>
</evidence>
<dbReference type="PROSITE" id="PS51891">
    <property type="entry name" value="CENP_V_GFA"/>
    <property type="match status" value="1"/>
</dbReference>
<dbReference type="PANTHER" id="PTHR33337">
    <property type="entry name" value="GFA DOMAIN-CONTAINING PROTEIN"/>
    <property type="match status" value="1"/>
</dbReference>
<gene>
    <name evidence="6" type="ORF">K458DRAFT_319358</name>
</gene>
<comment type="similarity">
    <text evidence="1">Belongs to the Gfa family.</text>
</comment>
<evidence type="ECO:0000256" key="2">
    <source>
        <dbReference type="ARBA" id="ARBA00022723"/>
    </source>
</evidence>
<evidence type="ECO:0000313" key="6">
    <source>
        <dbReference type="EMBL" id="KAF2677559.1"/>
    </source>
</evidence>
<dbReference type="InterPro" id="IPR006913">
    <property type="entry name" value="CENP-V/GFA"/>
</dbReference>
<accession>A0A6G1II33</accession>
<dbReference type="GO" id="GO:0016846">
    <property type="term" value="F:carbon-sulfur lyase activity"/>
    <property type="evidence" value="ECO:0007669"/>
    <property type="project" value="InterPro"/>
</dbReference>
<evidence type="ECO:0000259" key="5">
    <source>
        <dbReference type="PROSITE" id="PS51891"/>
    </source>
</evidence>
<sequence>MSDREEPKSSFPVAGLSTDGWSTETEATASCFCGTVQLAFPTTAPGLVTTFICHCTDCHKITASMFASNFVVLTSHLRHLRGQSSLKTFSQNKTIASGKTMTNFFCGTCGSLMYREGEAFPGQSILRIGTVDDFKLMEGVLRPKWEVWSEKRVGWLRGLEGAKEIKGQL</sequence>
<dbReference type="AlphaFoldDB" id="A0A6G1II33"/>
<protein>
    <recommendedName>
        <fullName evidence="5">CENP-V/GFA domain-containing protein</fullName>
    </recommendedName>
</protein>
<reference evidence="6" key="1">
    <citation type="journal article" date="2020" name="Stud. Mycol.">
        <title>101 Dothideomycetes genomes: a test case for predicting lifestyles and emergence of pathogens.</title>
        <authorList>
            <person name="Haridas S."/>
            <person name="Albert R."/>
            <person name="Binder M."/>
            <person name="Bloem J."/>
            <person name="Labutti K."/>
            <person name="Salamov A."/>
            <person name="Andreopoulos B."/>
            <person name="Baker S."/>
            <person name="Barry K."/>
            <person name="Bills G."/>
            <person name="Bluhm B."/>
            <person name="Cannon C."/>
            <person name="Castanera R."/>
            <person name="Culley D."/>
            <person name="Daum C."/>
            <person name="Ezra D."/>
            <person name="Gonzalez J."/>
            <person name="Henrissat B."/>
            <person name="Kuo A."/>
            <person name="Liang C."/>
            <person name="Lipzen A."/>
            <person name="Lutzoni F."/>
            <person name="Magnuson J."/>
            <person name="Mondo S."/>
            <person name="Nolan M."/>
            <person name="Ohm R."/>
            <person name="Pangilinan J."/>
            <person name="Park H.-J."/>
            <person name="Ramirez L."/>
            <person name="Alfaro M."/>
            <person name="Sun H."/>
            <person name="Tritt A."/>
            <person name="Yoshinaga Y."/>
            <person name="Zwiers L.-H."/>
            <person name="Turgeon B."/>
            <person name="Goodwin S."/>
            <person name="Spatafora J."/>
            <person name="Crous P."/>
            <person name="Grigoriev I."/>
        </authorList>
    </citation>
    <scope>NUCLEOTIDE SEQUENCE</scope>
    <source>
        <strain evidence="6">CBS 122367</strain>
    </source>
</reference>
<feature type="domain" description="CENP-V/GFA" evidence="5">
    <location>
        <begin position="27"/>
        <end position="146"/>
    </location>
</feature>
<dbReference type="Pfam" id="PF04828">
    <property type="entry name" value="GFA"/>
    <property type="match status" value="1"/>
</dbReference>
<dbReference type="Proteomes" id="UP000799291">
    <property type="component" value="Unassembled WGS sequence"/>
</dbReference>
<dbReference type="GO" id="GO:0046872">
    <property type="term" value="F:metal ion binding"/>
    <property type="evidence" value="ECO:0007669"/>
    <property type="project" value="UniProtKB-KW"/>
</dbReference>
<keyword evidence="4" id="KW-0456">Lyase</keyword>
<dbReference type="InterPro" id="IPR011057">
    <property type="entry name" value="Mss4-like_sf"/>
</dbReference>
<organism evidence="6 7">
    <name type="scientific">Lentithecium fluviatile CBS 122367</name>
    <dbReference type="NCBI Taxonomy" id="1168545"/>
    <lineage>
        <taxon>Eukaryota</taxon>
        <taxon>Fungi</taxon>
        <taxon>Dikarya</taxon>
        <taxon>Ascomycota</taxon>
        <taxon>Pezizomycotina</taxon>
        <taxon>Dothideomycetes</taxon>
        <taxon>Pleosporomycetidae</taxon>
        <taxon>Pleosporales</taxon>
        <taxon>Massarineae</taxon>
        <taxon>Lentitheciaceae</taxon>
        <taxon>Lentithecium</taxon>
    </lineage>
</organism>
<dbReference type="EMBL" id="MU005621">
    <property type="protein sequence ID" value="KAF2677559.1"/>
    <property type="molecule type" value="Genomic_DNA"/>
</dbReference>
<keyword evidence="3" id="KW-0862">Zinc</keyword>
<keyword evidence="2" id="KW-0479">Metal-binding</keyword>
<proteinExistence type="inferred from homology"/>
<evidence type="ECO:0000313" key="7">
    <source>
        <dbReference type="Proteomes" id="UP000799291"/>
    </source>
</evidence>
<dbReference type="Gene3D" id="3.90.1590.10">
    <property type="entry name" value="glutathione-dependent formaldehyde- activating enzyme (gfa)"/>
    <property type="match status" value="1"/>
</dbReference>
<keyword evidence="7" id="KW-1185">Reference proteome</keyword>
<dbReference type="SUPFAM" id="SSF51316">
    <property type="entry name" value="Mss4-like"/>
    <property type="match status" value="1"/>
</dbReference>
<evidence type="ECO:0000256" key="1">
    <source>
        <dbReference type="ARBA" id="ARBA00005495"/>
    </source>
</evidence>
<dbReference type="OrthoDB" id="428768at2759"/>
<dbReference type="PANTHER" id="PTHR33337:SF8">
    <property type="entry name" value="CENP-V_GFA DOMAIN-CONTAINING PROTEIN"/>
    <property type="match status" value="1"/>
</dbReference>
<name>A0A6G1II33_9PLEO</name>
<evidence type="ECO:0000256" key="4">
    <source>
        <dbReference type="ARBA" id="ARBA00023239"/>
    </source>
</evidence>